<evidence type="ECO:0000259" key="2">
    <source>
        <dbReference type="PROSITE" id="PS50280"/>
    </source>
</evidence>
<evidence type="ECO:0000313" key="3">
    <source>
        <dbReference type="EMBL" id="GFH50793.1"/>
    </source>
</evidence>
<evidence type="ECO:0000313" key="4">
    <source>
        <dbReference type="Proteomes" id="UP001054902"/>
    </source>
</evidence>
<dbReference type="Proteomes" id="UP001054902">
    <property type="component" value="Unassembled WGS sequence"/>
</dbReference>
<sequence length="238" mass="26932">MSSKSTETTKALSNKKQQQKREELQEQKYVLRSRSPNPPKQQVTKSPKRFYPLDEEAVSEYGVTTIKNADGKGLGVIAEKDIPPGVIVLTYFGKSTRKSLEDEEEKKYAAKIDKQTSLVGKKNSCHAVSINHSCEPNCRLIRTEGTSHSRSLDTFMIESLGVKKGQELTYKYGEYVHSIVEKCMCKKCGGKDYRESCQMINLPGRKQPSFIVNVELTEEDKTKYACKNVRKVIHRGSK</sequence>
<dbReference type="Gene3D" id="2.170.270.10">
    <property type="entry name" value="SET domain"/>
    <property type="match status" value="1"/>
</dbReference>
<evidence type="ECO:0000256" key="1">
    <source>
        <dbReference type="SAM" id="MobiDB-lite"/>
    </source>
</evidence>
<dbReference type="SMART" id="SM00317">
    <property type="entry name" value="SET"/>
    <property type="match status" value="1"/>
</dbReference>
<reference evidence="3 4" key="1">
    <citation type="journal article" date="2021" name="Sci. Rep.">
        <title>The genome of the diatom Chaetoceros tenuissimus carries an ancient integrated fragment of an extant virus.</title>
        <authorList>
            <person name="Hongo Y."/>
            <person name="Kimura K."/>
            <person name="Takaki Y."/>
            <person name="Yoshida Y."/>
            <person name="Baba S."/>
            <person name="Kobayashi G."/>
            <person name="Nagasaki K."/>
            <person name="Hano T."/>
            <person name="Tomaru Y."/>
        </authorList>
    </citation>
    <scope>NUCLEOTIDE SEQUENCE [LARGE SCALE GENOMIC DNA]</scope>
    <source>
        <strain evidence="3 4">NIES-3715</strain>
    </source>
</reference>
<feature type="compositionally biased region" description="Polar residues" evidence="1">
    <location>
        <begin position="1"/>
        <end position="14"/>
    </location>
</feature>
<proteinExistence type="predicted"/>
<dbReference type="AlphaFoldDB" id="A0AAD3H5I9"/>
<protein>
    <recommendedName>
        <fullName evidence="2">SET domain-containing protein</fullName>
    </recommendedName>
</protein>
<dbReference type="PROSITE" id="PS50280">
    <property type="entry name" value="SET"/>
    <property type="match status" value="1"/>
</dbReference>
<name>A0AAD3H5I9_9STRA</name>
<organism evidence="3 4">
    <name type="scientific">Chaetoceros tenuissimus</name>
    <dbReference type="NCBI Taxonomy" id="426638"/>
    <lineage>
        <taxon>Eukaryota</taxon>
        <taxon>Sar</taxon>
        <taxon>Stramenopiles</taxon>
        <taxon>Ochrophyta</taxon>
        <taxon>Bacillariophyta</taxon>
        <taxon>Coscinodiscophyceae</taxon>
        <taxon>Chaetocerotophycidae</taxon>
        <taxon>Chaetocerotales</taxon>
        <taxon>Chaetocerotaceae</taxon>
        <taxon>Chaetoceros</taxon>
    </lineage>
</organism>
<gene>
    <name evidence="3" type="ORF">CTEN210_07269</name>
</gene>
<dbReference type="Pfam" id="PF00856">
    <property type="entry name" value="SET"/>
    <property type="match status" value="1"/>
</dbReference>
<keyword evidence="4" id="KW-1185">Reference proteome</keyword>
<feature type="domain" description="SET" evidence="2">
    <location>
        <begin position="61"/>
        <end position="173"/>
    </location>
</feature>
<dbReference type="EMBL" id="BLLK01000040">
    <property type="protein sequence ID" value="GFH50793.1"/>
    <property type="molecule type" value="Genomic_DNA"/>
</dbReference>
<dbReference type="InterPro" id="IPR046341">
    <property type="entry name" value="SET_dom_sf"/>
</dbReference>
<accession>A0AAD3H5I9</accession>
<comment type="caution">
    <text evidence="3">The sequence shown here is derived from an EMBL/GenBank/DDBJ whole genome shotgun (WGS) entry which is preliminary data.</text>
</comment>
<dbReference type="SUPFAM" id="SSF82199">
    <property type="entry name" value="SET domain"/>
    <property type="match status" value="1"/>
</dbReference>
<dbReference type="InterPro" id="IPR001214">
    <property type="entry name" value="SET_dom"/>
</dbReference>
<feature type="region of interest" description="Disordered" evidence="1">
    <location>
        <begin position="1"/>
        <end position="50"/>
    </location>
</feature>